<name>A0A2T4CZG9_9GAMM</name>
<evidence type="ECO:0000256" key="1">
    <source>
        <dbReference type="ARBA" id="ARBA00004651"/>
    </source>
</evidence>
<dbReference type="InterPro" id="IPR051539">
    <property type="entry name" value="T4SS-coupling_protein"/>
</dbReference>
<evidence type="ECO:0000259" key="6">
    <source>
        <dbReference type="Pfam" id="PF10412"/>
    </source>
</evidence>
<evidence type="ECO:0000313" key="7">
    <source>
        <dbReference type="EMBL" id="PTB86868.1"/>
    </source>
</evidence>
<evidence type="ECO:0000256" key="4">
    <source>
        <dbReference type="ARBA" id="ARBA00022989"/>
    </source>
</evidence>
<evidence type="ECO:0000256" key="3">
    <source>
        <dbReference type="ARBA" id="ARBA00022692"/>
    </source>
</evidence>
<feature type="domain" description="Type IV secretion system coupling protein TraD DNA-binding" evidence="6">
    <location>
        <begin position="52"/>
        <end position="396"/>
    </location>
</feature>
<dbReference type="InterPro" id="IPR027417">
    <property type="entry name" value="P-loop_NTPase"/>
</dbReference>
<gene>
    <name evidence="7" type="ORF">C9940_00620</name>
</gene>
<proteinExistence type="predicted"/>
<keyword evidence="5" id="KW-0472">Membrane</keyword>
<keyword evidence="2" id="KW-1003">Cell membrane</keyword>
<dbReference type="EMBL" id="PYVN01000003">
    <property type="protein sequence ID" value="PTB86868.1"/>
    <property type="molecule type" value="Genomic_DNA"/>
</dbReference>
<dbReference type="SUPFAM" id="SSF52540">
    <property type="entry name" value="P-loop containing nucleoside triphosphate hydrolases"/>
    <property type="match status" value="1"/>
</dbReference>
<dbReference type="AlphaFoldDB" id="A0A2T4CZG9"/>
<protein>
    <recommendedName>
        <fullName evidence="6">Type IV secretion system coupling protein TraD DNA-binding domain-containing protein</fullName>
    </recommendedName>
</protein>
<dbReference type="Pfam" id="PF10412">
    <property type="entry name" value="TrwB_AAD_bind"/>
    <property type="match status" value="1"/>
</dbReference>
<organism evidence="7">
    <name type="scientific">Pseudidiomarina aestuarii</name>
    <dbReference type="NCBI Taxonomy" id="624146"/>
    <lineage>
        <taxon>Bacteria</taxon>
        <taxon>Pseudomonadati</taxon>
        <taxon>Pseudomonadota</taxon>
        <taxon>Gammaproteobacteria</taxon>
        <taxon>Alteromonadales</taxon>
        <taxon>Idiomarinaceae</taxon>
        <taxon>Pseudidiomarina</taxon>
    </lineage>
</organism>
<dbReference type="PANTHER" id="PTHR37937:SF1">
    <property type="entry name" value="CONJUGATIVE TRANSFER: DNA TRANSPORT"/>
    <property type="match status" value="1"/>
</dbReference>
<accession>A0A2T4CZG9</accession>
<keyword evidence="3" id="KW-0812">Transmembrane</keyword>
<keyword evidence="4" id="KW-1133">Transmembrane helix</keyword>
<dbReference type="Gene3D" id="3.40.50.300">
    <property type="entry name" value="P-loop containing nucleotide triphosphate hydrolases"/>
    <property type="match status" value="2"/>
</dbReference>
<comment type="caution">
    <text evidence="7">The sequence shown here is derived from an EMBL/GenBank/DDBJ whole genome shotgun (WGS) entry which is preliminary data.</text>
</comment>
<dbReference type="InterPro" id="IPR019476">
    <property type="entry name" value="T4SS_TraD_DNA-bd"/>
</dbReference>
<dbReference type="GO" id="GO:0005886">
    <property type="term" value="C:plasma membrane"/>
    <property type="evidence" value="ECO:0007669"/>
    <property type="project" value="UniProtKB-SubCell"/>
</dbReference>
<dbReference type="PANTHER" id="PTHR37937">
    <property type="entry name" value="CONJUGATIVE TRANSFER: DNA TRANSPORT"/>
    <property type="match status" value="1"/>
</dbReference>
<evidence type="ECO:0000256" key="2">
    <source>
        <dbReference type="ARBA" id="ARBA00022475"/>
    </source>
</evidence>
<comment type="subcellular location">
    <subcellularLocation>
        <location evidence="1">Cell membrane</location>
        <topology evidence="1">Multi-pass membrane protein</topology>
    </subcellularLocation>
</comment>
<evidence type="ECO:0000256" key="5">
    <source>
        <dbReference type="ARBA" id="ARBA00023136"/>
    </source>
</evidence>
<dbReference type="CDD" id="cd01127">
    <property type="entry name" value="TrwB_TraG_TraD_VirD4"/>
    <property type="match status" value="1"/>
</dbReference>
<sequence length="484" mass="52806">MTDRSRFVTSLVVKKSAAAKLFLYGRSSRLLNSNGGGAGLPIIETPNGDLLTISLDRETKHLLFVGGIGAGKTTLIRPLIDAARLRGDKCLIFDNKSDYTSSCVGAKQIILLAPWDARGAAWDIAADIQNRADAEALADALIIGNDRDPMWANAARAVLTAMIIRAQNQAPGHWSFDFLTDILAAGYAEIQATVSSFTPEFSILVADGESRTTSSILMNLIAFMRPIFALADAWCRCKTTTKFSVRRWIHGQGIEANKLTVVIQGNGAHSALQQALTQALFSAITREITSPCVTDAAPGERRIQLFLDEFKQLGKLNDFGTLVEVGRSKGVRLTVGIQDISQLREIYGNDVTTTWLGSFGTYVVGRLSGADTTEWISKFYGKGKILRYQPSYSNDGTAAPSRTDQWVEDEIPVVRQEEFTSRLGPNADGVTVLVTTGDQFVYQLSARHLTDTEKRPKRPATLPARWTEPDWNASDITVDLAGEG</sequence>
<reference evidence="7" key="1">
    <citation type="submission" date="2018-03" db="EMBL/GenBank/DDBJ databases">
        <title>Cross-interface Injection: A General Nanoliter Liquid Handling Method Applied to Single Cells Genome Amplification Automated Nanoliter Liquid Handling Applied to Single Cell Multiple Displacement Amplification.</title>
        <authorList>
            <person name="Yun J."/>
            <person name="Xu P."/>
            <person name="Xu J."/>
            <person name="Dai X."/>
            <person name="Wang Y."/>
            <person name="Zheng X."/>
            <person name="Cao C."/>
            <person name="Yi Q."/>
            <person name="Zhu Y."/>
            <person name="Wang L."/>
            <person name="Dong Z."/>
            <person name="Huang Y."/>
            <person name="Huang L."/>
            <person name="Du W."/>
        </authorList>
    </citation>
    <scope>NUCLEOTIDE SEQUENCE [LARGE SCALE GENOMIC DNA]</scope>
    <source>
        <strain evidence="7">Z-D3-2</strain>
    </source>
</reference>